<evidence type="ECO:0000313" key="2">
    <source>
        <dbReference type="EMBL" id="PWU43358.1"/>
    </source>
</evidence>
<accession>A0A317JSL0</accession>
<gene>
    <name evidence="2" type="ORF">DLJ46_31810</name>
</gene>
<dbReference type="Proteomes" id="UP000245683">
    <property type="component" value="Unassembled WGS sequence"/>
</dbReference>
<name>A0A317JSL0_9ACTN</name>
<comment type="caution">
    <text evidence="2">The sequence shown here is derived from an EMBL/GenBank/DDBJ whole genome shotgun (WGS) entry which is preliminary data.</text>
</comment>
<sequence>MGTRITGVLRRRLRWRGRRAAGFLGLLALSAALLAWGRVVTGYNQELLLNIGASIVIVAFSYAIVDPLFEELRRSRVEEHPHFDDEEFSAHVAAASSTVSIMDIGSHLLEGPGRDRFLRALRTALGNGVLVRVLLLDPDSAAASQRAEEIRPVNVREVIVDNLRRLNEFAESLDAETRARLQVRIYDASPTVHLFRWDDKALISFFPVGVRASAAPHLEVFMGSPLGEFVESRFDELWGHPSTRRLDEYICLPMALRYDGVVLRSCLVHFVVLPDGWCIDGSPIVDQLTDHGTGPLEVELSRPLVVDGWSGTRFRLARVDGDAQRARVFALFDVKYGPRRLAGPGRARLALRLIPRLEAAGDDVGSALSASDGAAPDASVA</sequence>
<proteinExistence type="predicted"/>
<organism evidence="2 3">
    <name type="scientific">Micromonospora globispora</name>
    <dbReference type="NCBI Taxonomy" id="1450148"/>
    <lineage>
        <taxon>Bacteria</taxon>
        <taxon>Bacillati</taxon>
        <taxon>Actinomycetota</taxon>
        <taxon>Actinomycetes</taxon>
        <taxon>Micromonosporales</taxon>
        <taxon>Micromonosporaceae</taxon>
        <taxon>Micromonospora</taxon>
    </lineage>
</organism>
<keyword evidence="1" id="KW-1133">Transmembrane helix</keyword>
<keyword evidence="3" id="KW-1185">Reference proteome</keyword>
<dbReference type="RefSeq" id="WP_109948180.1">
    <property type="nucleotide sequence ID" value="NZ_QGSV01000451.1"/>
</dbReference>
<dbReference type="OrthoDB" id="8438314at2"/>
<dbReference type="EMBL" id="QGSV01000451">
    <property type="protein sequence ID" value="PWU43358.1"/>
    <property type="molecule type" value="Genomic_DNA"/>
</dbReference>
<keyword evidence="1" id="KW-0812">Transmembrane</keyword>
<evidence type="ECO:0000313" key="3">
    <source>
        <dbReference type="Proteomes" id="UP000245683"/>
    </source>
</evidence>
<keyword evidence="1" id="KW-0472">Membrane</keyword>
<reference evidence="3" key="1">
    <citation type="submission" date="2018-05" db="EMBL/GenBank/DDBJ databases">
        <title>Micromonospora globispora sp. nov. and Micromonospora rugosa sp. nov., isolated from marine sediment.</title>
        <authorList>
            <person name="Carro L."/>
            <person name="Aysel V."/>
            <person name="Cetin D."/>
            <person name="Igual J.M."/>
            <person name="Klenk H.-P."/>
            <person name="Trujillo M.E."/>
            <person name="Sahin N."/>
        </authorList>
    </citation>
    <scope>NUCLEOTIDE SEQUENCE [LARGE SCALE GENOMIC DNA]</scope>
    <source>
        <strain evidence="3">S2904</strain>
    </source>
</reference>
<dbReference type="AlphaFoldDB" id="A0A317JSL0"/>
<evidence type="ECO:0000256" key="1">
    <source>
        <dbReference type="SAM" id="Phobius"/>
    </source>
</evidence>
<protein>
    <submittedName>
        <fullName evidence="2">Uncharacterized protein</fullName>
    </submittedName>
</protein>
<feature type="transmembrane region" description="Helical" evidence="1">
    <location>
        <begin position="47"/>
        <end position="65"/>
    </location>
</feature>